<keyword evidence="4" id="KW-1185">Reference proteome</keyword>
<organism evidence="3 4">
    <name type="scientific">Leersia perrieri</name>
    <dbReference type="NCBI Taxonomy" id="77586"/>
    <lineage>
        <taxon>Eukaryota</taxon>
        <taxon>Viridiplantae</taxon>
        <taxon>Streptophyta</taxon>
        <taxon>Embryophyta</taxon>
        <taxon>Tracheophyta</taxon>
        <taxon>Spermatophyta</taxon>
        <taxon>Magnoliopsida</taxon>
        <taxon>Liliopsida</taxon>
        <taxon>Poales</taxon>
        <taxon>Poaceae</taxon>
        <taxon>BOP clade</taxon>
        <taxon>Oryzoideae</taxon>
        <taxon>Oryzeae</taxon>
        <taxon>Oryzinae</taxon>
        <taxon>Leersia</taxon>
    </lineage>
</organism>
<protein>
    <recommendedName>
        <fullName evidence="2">DUF7794 domain-containing protein</fullName>
    </recommendedName>
</protein>
<feature type="domain" description="DUF7794" evidence="2">
    <location>
        <begin position="110"/>
        <end position="363"/>
    </location>
</feature>
<dbReference type="InterPro" id="IPR056696">
    <property type="entry name" value="DUF7794"/>
</dbReference>
<dbReference type="eggNOG" id="ENOG502QSGQ">
    <property type="taxonomic scope" value="Eukaryota"/>
</dbReference>
<evidence type="ECO:0000313" key="4">
    <source>
        <dbReference type="Proteomes" id="UP000032180"/>
    </source>
</evidence>
<dbReference type="Gramene" id="LPERR08G20770.1">
    <property type="protein sequence ID" value="LPERR08G20770.1"/>
    <property type="gene ID" value="LPERR08G20770"/>
</dbReference>
<dbReference type="Proteomes" id="UP000032180">
    <property type="component" value="Chromosome 8"/>
</dbReference>
<dbReference type="STRING" id="77586.A0A0D9XB21"/>
<evidence type="ECO:0000313" key="3">
    <source>
        <dbReference type="EnsemblPlants" id="LPERR08G20770.1"/>
    </source>
</evidence>
<evidence type="ECO:0000256" key="1">
    <source>
        <dbReference type="SAM" id="Phobius"/>
    </source>
</evidence>
<evidence type="ECO:0000259" key="2">
    <source>
        <dbReference type="Pfam" id="PF25070"/>
    </source>
</evidence>
<proteinExistence type="predicted"/>
<reference evidence="4" key="2">
    <citation type="submission" date="2013-12" db="EMBL/GenBank/DDBJ databases">
        <authorList>
            <person name="Yu Y."/>
            <person name="Lee S."/>
            <person name="de Baynast K."/>
            <person name="Wissotski M."/>
            <person name="Liu L."/>
            <person name="Talag J."/>
            <person name="Goicoechea J."/>
            <person name="Angelova A."/>
            <person name="Jetty R."/>
            <person name="Kudrna D."/>
            <person name="Golser W."/>
            <person name="Rivera L."/>
            <person name="Zhang J."/>
            <person name="Wing R."/>
        </authorList>
    </citation>
    <scope>NUCLEOTIDE SEQUENCE</scope>
</reference>
<keyword evidence="1" id="KW-0812">Transmembrane</keyword>
<keyword evidence="1" id="KW-1133">Transmembrane helix</keyword>
<dbReference type="GO" id="GO:0012505">
    <property type="term" value="C:endomembrane system"/>
    <property type="evidence" value="ECO:0007669"/>
    <property type="project" value="TreeGrafter"/>
</dbReference>
<dbReference type="PANTHER" id="PTHR37735">
    <property type="entry name" value="OS08G0567000 PROTEIN"/>
    <property type="match status" value="1"/>
</dbReference>
<dbReference type="Pfam" id="PF25070">
    <property type="entry name" value="DUF7794"/>
    <property type="match status" value="1"/>
</dbReference>
<dbReference type="EnsemblPlants" id="LPERR08G20770.1">
    <property type="protein sequence ID" value="LPERR08G20770.1"/>
    <property type="gene ID" value="LPERR08G20770"/>
</dbReference>
<keyword evidence="1" id="KW-0472">Membrane</keyword>
<reference evidence="3 4" key="1">
    <citation type="submission" date="2012-08" db="EMBL/GenBank/DDBJ databases">
        <title>Oryza genome evolution.</title>
        <authorList>
            <person name="Wing R.A."/>
        </authorList>
    </citation>
    <scope>NUCLEOTIDE SEQUENCE</scope>
</reference>
<dbReference type="HOGENOM" id="CLU_048661_0_0_1"/>
<reference evidence="3" key="3">
    <citation type="submission" date="2015-04" db="UniProtKB">
        <authorList>
            <consortium name="EnsemblPlants"/>
        </authorList>
    </citation>
    <scope>IDENTIFICATION</scope>
</reference>
<accession>A0A0D9XB21</accession>
<name>A0A0D9XB21_9ORYZ</name>
<feature type="transmembrane region" description="Helical" evidence="1">
    <location>
        <begin position="85"/>
        <end position="105"/>
    </location>
</feature>
<sequence>MGQMATETRGRRVVVSRSSLSPFTRREEKFTNPIDSLLLSSLPPREREGDRRDEIQIQSFLLLLPCCASTISMRRTATMVRCLPILLLLPLAAALLISSASAAAAPAQGAFVDSASHRYLRDQQEQAISMSLDEVYAAVSVLLGFAPPASLPTQSSSKINELLLPNPFDRPRALFLLQIDGFHAPVESITSEAGSIFKTTIEGLSNSATGLTGKDDLVIIHSDESPAVDSGSDNFDNELTDLANWFGGSYDKIDGKLNIPLESGKSLTLLIAKEADMEFASSLISLRKTIKRGIQVHEDFSGVVSPAELLVCHFTGIKALEEEYGSTEIVKQGTDVVQTAVTKAFDLLRGAYNGKIVGLVVSTKEASPSLVSPTSSLHISRWLEETSQLNITTASVVLVRKSLAWITGIILIVSTLIGVCLLMNMPLTRDTLLYSNVKID</sequence>
<feature type="transmembrane region" description="Helical" evidence="1">
    <location>
        <begin position="403"/>
        <end position="423"/>
    </location>
</feature>
<dbReference type="PANTHER" id="PTHR37735:SF1">
    <property type="entry name" value="OS08G0567000 PROTEIN"/>
    <property type="match status" value="1"/>
</dbReference>
<dbReference type="AlphaFoldDB" id="A0A0D9XB21"/>